<dbReference type="AlphaFoldDB" id="A0A8R7QKZ1"/>
<accession>A0A8R7QKZ1</accession>
<evidence type="ECO:0000313" key="2">
    <source>
        <dbReference type="Proteomes" id="UP000015106"/>
    </source>
</evidence>
<dbReference type="Proteomes" id="UP000015106">
    <property type="component" value="Chromosome 6"/>
</dbReference>
<name>A0A8R7QKZ1_TRIUA</name>
<reference evidence="2" key="1">
    <citation type="journal article" date="2013" name="Nature">
        <title>Draft genome of the wheat A-genome progenitor Triticum urartu.</title>
        <authorList>
            <person name="Ling H.Q."/>
            <person name="Zhao S."/>
            <person name="Liu D."/>
            <person name="Wang J."/>
            <person name="Sun H."/>
            <person name="Zhang C."/>
            <person name="Fan H."/>
            <person name="Li D."/>
            <person name="Dong L."/>
            <person name="Tao Y."/>
            <person name="Gao C."/>
            <person name="Wu H."/>
            <person name="Li Y."/>
            <person name="Cui Y."/>
            <person name="Guo X."/>
            <person name="Zheng S."/>
            <person name="Wang B."/>
            <person name="Yu K."/>
            <person name="Liang Q."/>
            <person name="Yang W."/>
            <person name="Lou X."/>
            <person name="Chen J."/>
            <person name="Feng M."/>
            <person name="Jian J."/>
            <person name="Zhang X."/>
            <person name="Luo G."/>
            <person name="Jiang Y."/>
            <person name="Liu J."/>
            <person name="Wang Z."/>
            <person name="Sha Y."/>
            <person name="Zhang B."/>
            <person name="Wu H."/>
            <person name="Tang D."/>
            <person name="Shen Q."/>
            <person name="Xue P."/>
            <person name="Zou S."/>
            <person name="Wang X."/>
            <person name="Liu X."/>
            <person name="Wang F."/>
            <person name="Yang Y."/>
            <person name="An X."/>
            <person name="Dong Z."/>
            <person name="Zhang K."/>
            <person name="Zhang X."/>
            <person name="Luo M.C."/>
            <person name="Dvorak J."/>
            <person name="Tong Y."/>
            <person name="Wang J."/>
            <person name="Yang H."/>
            <person name="Li Z."/>
            <person name="Wang D."/>
            <person name="Zhang A."/>
            <person name="Wang J."/>
        </authorList>
    </citation>
    <scope>NUCLEOTIDE SEQUENCE</scope>
    <source>
        <strain evidence="2">cv. G1812</strain>
    </source>
</reference>
<dbReference type="EnsemblPlants" id="TuG1812G0600001077.01.T01">
    <property type="protein sequence ID" value="TuG1812G0600001077.01.T01"/>
    <property type="gene ID" value="TuG1812G0600001077.01"/>
</dbReference>
<reference evidence="1" key="3">
    <citation type="submission" date="2022-06" db="UniProtKB">
        <authorList>
            <consortium name="EnsemblPlants"/>
        </authorList>
    </citation>
    <scope>IDENTIFICATION</scope>
</reference>
<dbReference type="Gramene" id="TuG1812G0600001077.01.T01">
    <property type="protein sequence ID" value="TuG1812G0600001077.01.T01"/>
    <property type="gene ID" value="TuG1812G0600001077.01"/>
</dbReference>
<keyword evidence="2" id="KW-1185">Reference proteome</keyword>
<protein>
    <submittedName>
        <fullName evidence="1">Uncharacterized protein</fullName>
    </submittedName>
</protein>
<organism evidence="1 2">
    <name type="scientific">Triticum urartu</name>
    <name type="common">Red wild einkorn</name>
    <name type="synonym">Crithodium urartu</name>
    <dbReference type="NCBI Taxonomy" id="4572"/>
    <lineage>
        <taxon>Eukaryota</taxon>
        <taxon>Viridiplantae</taxon>
        <taxon>Streptophyta</taxon>
        <taxon>Embryophyta</taxon>
        <taxon>Tracheophyta</taxon>
        <taxon>Spermatophyta</taxon>
        <taxon>Magnoliopsida</taxon>
        <taxon>Liliopsida</taxon>
        <taxon>Poales</taxon>
        <taxon>Poaceae</taxon>
        <taxon>BOP clade</taxon>
        <taxon>Pooideae</taxon>
        <taxon>Triticodae</taxon>
        <taxon>Triticeae</taxon>
        <taxon>Triticinae</taxon>
        <taxon>Triticum</taxon>
    </lineage>
</organism>
<proteinExistence type="predicted"/>
<evidence type="ECO:0000313" key="1">
    <source>
        <dbReference type="EnsemblPlants" id="TuG1812G0600001077.01.T01"/>
    </source>
</evidence>
<reference evidence="1" key="2">
    <citation type="submission" date="2018-03" db="EMBL/GenBank/DDBJ databases">
        <title>The Triticum urartu genome reveals the dynamic nature of wheat genome evolution.</title>
        <authorList>
            <person name="Ling H."/>
            <person name="Ma B."/>
            <person name="Shi X."/>
            <person name="Liu H."/>
            <person name="Dong L."/>
            <person name="Sun H."/>
            <person name="Cao Y."/>
            <person name="Gao Q."/>
            <person name="Zheng S."/>
            <person name="Li Y."/>
            <person name="Yu Y."/>
            <person name="Du H."/>
            <person name="Qi M."/>
            <person name="Li Y."/>
            <person name="Yu H."/>
            <person name="Cui Y."/>
            <person name="Wang N."/>
            <person name="Chen C."/>
            <person name="Wu H."/>
            <person name="Zhao Y."/>
            <person name="Zhang J."/>
            <person name="Li Y."/>
            <person name="Zhou W."/>
            <person name="Zhang B."/>
            <person name="Hu W."/>
            <person name="Eijk M."/>
            <person name="Tang J."/>
            <person name="Witsenboer H."/>
            <person name="Zhao S."/>
            <person name="Li Z."/>
            <person name="Zhang A."/>
            <person name="Wang D."/>
            <person name="Liang C."/>
        </authorList>
    </citation>
    <scope>NUCLEOTIDE SEQUENCE [LARGE SCALE GENOMIC DNA]</scope>
    <source>
        <strain evidence="1">cv. G1812</strain>
    </source>
</reference>
<sequence length="61" mass="7020">MEGPPAGVDEEIHHRQPEVIRLSMLLLQRGTPWLPFHPHTHWPSQNVTLCVVVVYDQIKVS</sequence>